<protein>
    <submittedName>
        <fullName evidence="1">Uncharacterized protein</fullName>
    </submittedName>
</protein>
<comment type="caution">
    <text evidence="1">The sequence shown here is derived from an EMBL/GenBank/DDBJ whole genome shotgun (WGS) entry which is preliminary data.</text>
</comment>
<feature type="non-terminal residue" evidence="1">
    <location>
        <position position="1"/>
    </location>
</feature>
<evidence type="ECO:0000313" key="1">
    <source>
        <dbReference type="EMBL" id="CAG7679486.1"/>
    </source>
</evidence>
<reference evidence="1" key="1">
    <citation type="submission" date="2021-06" db="EMBL/GenBank/DDBJ databases">
        <authorList>
            <person name="Hodson N. C."/>
            <person name="Mongue J. A."/>
            <person name="Jaron S. K."/>
        </authorList>
    </citation>
    <scope>NUCLEOTIDE SEQUENCE</scope>
</reference>
<evidence type="ECO:0000313" key="2">
    <source>
        <dbReference type="Proteomes" id="UP000708208"/>
    </source>
</evidence>
<name>A0A8J2JAE7_9HEXA</name>
<organism evidence="1 2">
    <name type="scientific">Allacma fusca</name>
    <dbReference type="NCBI Taxonomy" id="39272"/>
    <lineage>
        <taxon>Eukaryota</taxon>
        <taxon>Metazoa</taxon>
        <taxon>Ecdysozoa</taxon>
        <taxon>Arthropoda</taxon>
        <taxon>Hexapoda</taxon>
        <taxon>Collembola</taxon>
        <taxon>Symphypleona</taxon>
        <taxon>Sminthuridae</taxon>
        <taxon>Allacma</taxon>
    </lineage>
</organism>
<gene>
    <name evidence="1" type="ORF">AFUS01_LOCUS2691</name>
</gene>
<sequence length="71" mass="8036">VFPWLECIQGILDLLIPLVTDDVRPSRITSSEAAAPTLWSNIIEIFGKMALYQIWEFFSESFLNELVGSGF</sequence>
<dbReference type="EMBL" id="CAJVCH010015538">
    <property type="protein sequence ID" value="CAG7679486.1"/>
    <property type="molecule type" value="Genomic_DNA"/>
</dbReference>
<proteinExistence type="predicted"/>
<keyword evidence="2" id="KW-1185">Reference proteome</keyword>
<accession>A0A8J2JAE7</accession>
<dbReference type="AlphaFoldDB" id="A0A8J2JAE7"/>
<dbReference type="Proteomes" id="UP000708208">
    <property type="component" value="Unassembled WGS sequence"/>
</dbReference>